<dbReference type="EMBL" id="BAABFA010000010">
    <property type="protein sequence ID" value="GAA4465667.1"/>
    <property type="molecule type" value="Genomic_DNA"/>
</dbReference>
<evidence type="ECO:0000313" key="2">
    <source>
        <dbReference type="EMBL" id="GAA4465667.1"/>
    </source>
</evidence>
<keyword evidence="3" id="KW-1185">Reference proteome</keyword>
<dbReference type="Proteomes" id="UP001500067">
    <property type="component" value="Unassembled WGS sequence"/>
</dbReference>
<accession>A0ABP8NI06</accession>
<gene>
    <name evidence="2" type="ORF">GCM10023093_18270</name>
</gene>
<evidence type="ECO:0000256" key="1">
    <source>
        <dbReference type="SAM" id="Phobius"/>
    </source>
</evidence>
<keyword evidence="1" id="KW-0472">Membrane</keyword>
<proteinExistence type="predicted"/>
<name>A0ABP8NI06_9BACT</name>
<comment type="caution">
    <text evidence="2">The sequence shown here is derived from an EMBL/GenBank/DDBJ whole genome shotgun (WGS) entry which is preliminary data.</text>
</comment>
<keyword evidence="1" id="KW-1133">Transmembrane helix</keyword>
<sequence>MPGELQGILAIVGGLLVIQFVMNMRDKKRWKKEAETRFQTRMREHFETPFLPGDPVQCKMLLQYMEGKRLVILVIRKDNAVSRYNGIEQYTPFYVPEADVVALAIELRQLAEPLLATAAPTNGQLLPANDMVALYWQVRDKWVYHTLPRAAALAHPVWQQILATEKALASAYDEKRHLYERV</sequence>
<organism evidence="2 3">
    <name type="scientific">Nemorincola caseinilytica</name>
    <dbReference type="NCBI Taxonomy" id="2054315"/>
    <lineage>
        <taxon>Bacteria</taxon>
        <taxon>Pseudomonadati</taxon>
        <taxon>Bacteroidota</taxon>
        <taxon>Chitinophagia</taxon>
        <taxon>Chitinophagales</taxon>
        <taxon>Chitinophagaceae</taxon>
        <taxon>Nemorincola</taxon>
    </lineage>
</organism>
<protein>
    <submittedName>
        <fullName evidence="2">Uncharacterized protein</fullName>
    </submittedName>
</protein>
<feature type="transmembrane region" description="Helical" evidence="1">
    <location>
        <begin position="6"/>
        <end position="22"/>
    </location>
</feature>
<keyword evidence="1" id="KW-0812">Transmembrane</keyword>
<evidence type="ECO:0000313" key="3">
    <source>
        <dbReference type="Proteomes" id="UP001500067"/>
    </source>
</evidence>
<reference evidence="3" key="1">
    <citation type="journal article" date="2019" name="Int. J. Syst. Evol. Microbiol.">
        <title>The Global Catalogue of Microorganisms (GCM) 10K type strain sequencing project: providing services to taxonomists for standard genome sequencing and annotation.</title>
        <authorList>
            <consortium name="The Broad Institute Genomics Platform"/>
            <consortium name="The Broad Institute Genome Sequencing Center for Infectious Disease"/>
            <person name="Wu L."/>
            <person name="Ma J."/>
        </authorList>
    </citation>
    <scope>NUCLEOTIDE SEQUENCE [LARGE SCALE GENOMIC DNA]</scope>
    <source>
        <strain evidence="3">JCM 32105</strain>
    </source>
</reference>